<evidence type="ECO:0000313" key="2">
    <source>
        <dbReference type="Proteomes" id="UP000692954"/>
    </source>
</evidence>
<dbReference type="AlphaFoldDB" id="A0A8S1RRI9"/>
<organism evidence="1 2">
    <name type="scientific">Paramecium sonneborni</name>
    <dbReference type="NCBI Taxonomy" id="65129"/>
    <lineage>
        <taxon>Eukaryota</taxon>
        <taxon>Sar</taxon>
        <taxon>Alveolata</taxon>
        <taxon>Ciliophora</taxon>
        <taxon>Intramacronucleata</taxon>
        <taxon>Oligohymenophorea</taxon>
        <taxon>Peniculida</taxon>
        <taxon>Parameciidae</taxon>
        <taxon>Paramecium</taxon>
    </lineage>
</organism>
<accession>A0A8S1RRI9</accession>
<dbReference type="EMBL" id="CAJJDN010000338">
    <property type="protein sequence ID" value="CAD8130858.1"/>
    <property type="molecule type" value="Genomic_DNA"/>
</dbReference>
<evidence type="ECO:0000313" key="1">
    <source>
        <dbReference type="EMBL" id="CAD8130858.1"/>
    </source>
</evidence>
<protein>
    <submittedName>
        <fullName evidence="1">Uncharacterized protein</fullName>
    </submittedName>
</protein>
<dbReference type="Proteomes" id="UP000692954">
    <property type="component" value="Unassembled WGS sequence"/>
</dbReference>
<reference evidence="1" key="1">
    <citation type="submission" date="2021-01" db="EMBL/GenBank/DDBJ databases">
        <authorList>
            <consortium name="Genoscope - CEA"/>
            <person name="William W."/>
        </authorList>
    </citation>
    <scope>NUCLEOTIDE SEQUENCE</scope>
</reference>
<keyword evidence="2" id="KW-1185">Reference proteome</keyword>
<comment type="caution">
    <text evidence="1">The sequence shown here is derived from an EMBL/GenBank/DDBJ whole genome shotgun (WGS) entry which is preliminary data.</text>
</comment>
<sequence>MFTKVTNLKLINIKKNMQIRDELEQQFISKLTIERQNLEDRLQKQNIQEIQQLSYQFQQTQLELNQNRSKQQ</sequence>
<gene>
    <name evidence="1" type="ORF">PSON_ATCC_30995.1.T3380004</name>
</gene>
<proteinExistence type="predicted"/>
<name>A0A8S1RRI9_9CILI</name>